<dbReference type="CDD" id="cd06572">
    <property type="entry name" value="Histidinol_dh"/>
    <property type="match status" value="1"/>
</dbReference>
<dbReference type="FunFam" id="3.40.50.1980:FF:000001">
    <property type="entry name" value="Histidinol dehydrogenase"/>
    <property type="match status" value="1"/>
</dbReference>
<feature type="active site" description="Proton acceptor" evidence="11">
    <location>
        <position position="390"/>
    </location>
</feature>
<dbReference type="PANTHER" id="PTHR21256">
    <property type="entry name" value="HISTIDINOL DEHYDROGENASE HDH"/>
    <property type="match status" value="1"/>
</dbReference>
<dbReference type="SUPFAM" id="SSF53720">
    <property type="entry name" value="ALDH-like"/>
    <property type="match status" value="1"/>
</dbReference>
<keyword evidence="6 11" id="KW-0862">Zinc</keyword>
<keyword evidence="9 11" id="KW-0368">Histidine biosynthesis</keyword>
<feature type="binding site" evidence="11">
    <location>
        <position position="321"/>
    </location>
    <ligand>
        <name>Zn(2+)</name>
        <dbReference type="ChEBI" id="CHEBI:29105"/>
    </ligand>
</feature>
<keyword evidence="7 11" id="KW-0560">Oxidoreductase</keyword>
<feature type="binding site" evidence="11">
    <location>
        <position position="299"/>
    </location>
    <ligand>
        <name>substrate</name>
    </ligand>
</feature>
<feature type="binding site" evidence="11">
    <location>
        <position position="244"/>
    </location>
    <ligand>
        <name>NAD(+)</name>
        <dbReference type="ChEBI" id="CHEBI:57540"/>
    </ligand>
</feature>
<dbReference type="GO" id="GO:0005829">
    <property type="term" value="C:cytosol"/>
    <property type="evidence" value="ECO:0007669"/>
    <property type="project" value="TreeGrafter"/>
</dbReference>
<dbReference type="HOGENOM" id="CLU_006732_3_1_11"/>
<feature type="binding site" evidence="11">
    <location>
        <position position="324"/>
    </location>
    <ligand>
        <name>Zn(2+)</name>
        <dbReference type="ChEBI" id="CHEBI:29105"/>
    </ligand>
</feature>
<evidence type="ECO:0000256" key="8">
    <source>
        <dbReference type="ARBA" id="ARBA00023027"/>
    </source>
</evidence>
<feature type="active site" description="Proton acceptor" evidence="11">
    <location>
        <position position="391"/>
    </location>
</feature>
<organism evidence="13 14">
    <name type="scientific">Bifidobacterium adolescentis (strain ATCC 15703 / DSM 20083 / NCTC 11814 / E194a)</name>
    <dbReference type="NCBI Taxonomy" id="367928"/>
    <lineage>
        <taxon>Bacteria</taxon>
        <taxon>Bacillati</taxon>
        <taxon>Actinomycetota</taxon>
        <taxon>Actinomycetes</taxon>
        <taxon>Bifidobacteriales</taxon>
        <taxon>Bifidobacteriaceae</taxon>
        <taxon>Bifidobacterium</taxon>
    </lineage>
</organism>
<proteinExistence type="inferred from homology"/>
<dbReference type="InterPro" id="IPR016161">
    <property type="entry name" value="Ald_DH/histidinol_DH"/>
</dbReference>
<evidence type="ECO:0000256" key="6">
    <source>
        <dbReference type="ARBA" id="ARBA00022833"/>
    </source>
</evidence>
<name>A1A2H7_BIFAA</name>
<feature type="binding site" evidence="11">
    <location>
        <position position="391"/>
    </location>
    <ligand>
        <name>substrate</name>
    </ligand>
</feature>
<evidence type="ECO:0000313" key="13">
    <source>
        <dbReference type="EMBL" id="BAF39910.1"/>
    </source>
</evidence>
<accession>A1A2H7</accession>
<dbReference type="PaxDb" id="1680-BADO_1187"/>
<feature type="binding site" evidence="11">
    <location>
        <position position="424"/>
    </location>
    <ligand>
        <name>substrate</name>
    </ligand>
</feature>
<evidence type="ECO:0000313" key="14">
    <source>
        <dbReference type="Proteomes" id="UP000008702"/>
    </source>
</evidence>
<dbReference type="Gene3D" id="3.40.50.1980">
    <property type="entry name" value="Nitrogenase molybdenum iron protein domain"/>
    <property type="match status" value="2"/>
</dbReference>
<evidence type="ECO:0000256" key="1">
    <source>
        <dbReference type="ARBA" id="ARBA00003850"/>
    </source>
</evidence>
<dbReference type="PANTHER" id="PTHR21256:SF2">
    <property type="entry name" value="HISTIDINE BIOSYNTHESIS TRIFUNCTIONAL PROTEIN"/>
    <property type="match status" value="1"/>
</dbReference>
<evidence type="ECO:0000256" key="7">
    <source>
        <dbReference type="ARBA" id="ARBA00023002"/>
    </source>
</evidence>
<comment type="similarity">
    <text evidence="2 11 12">Belongs to the histidinol dehydrogenase family.</text>
</comment>
<dbReference type="InterPro" id="IPR012131">
    <property type="entry name" value="Hstdl_DH"/>
</dbReference>
<dbReference type="UniPathway" id="UPA00031">
    <property type="reaction ID" value="UER00014"/>
</dbReference>
<comment type="pathway">
    <text evidence="11">Amino-acid biosynthesis; L-histidine biosynthesis; L-histidine from 5-phospho-alpha-D-ribose 1-diphosphate: step 9/9.</text>
</comment>
<comment type="cofactor">
    <cofactor evidence="11">
        <name>Zn(2+)</name>
        <dbReference type="ChEBI" id="CHEBI:29105"/>
    </cofactor>
    <text evidence="11">Binds 1 zinc ion per subunit.</text>
</comment>
<dbReference type="Proteomes" id="UP000008702">
    <property type="component" value="Chromosome"/>
</dbReference>
<evidence type="ECO:0000256" key="9">
    <source>
        <dbReference type="ARBA" id="ARBA00023102"/>
    </source>
</evidence>
<comment type="function">
    <text evidence="1 11">Catalyzes the sequential NAD-dependent oxidations of L-histidinol to L-histidinaldehyde and then to L-histidine.</text>
</comment>
<reference evidence="13 14" key="1">
    <citation type="submission" date="2006-12" db="EMBL/GenBank/DDBJ databases">
        <title>Bifidobacterium adolescentis complete genome sequence.</title>
        <authorList>
            <person name="Suzuki T."/>
            <person name="Tsuda Y."/>
            <person name="Kanou N."/>
            <person name="Inoue T."/>
            <person name="Kumazaki K."/>
            <person name="Nagano S."/>
            <person name="Hirai S."/>
            <person name="Tanaka K."/>
            <person name="Watanabe K."/>
        </authorList>
    </citation>
    <scope>NUCLEOTIDE SEQUENCE [LARGE SCALE GENOMIC DNA]</scope>
    <source>
        <strain evidence="14">ATCC 15703 / DSM 20083 / NCTC 11814 / E194a</strain>
    </source>
</reference>
<evidence type="ECO:0000256" key="10">
    <source>
        <dbReference type="ARBA" id="ARBA00049489"/>
    </source>
</evidence>
<comment type="catalytic activity">
    <reaction evidence="10 11">
        <text>L-histidinol + 2 NAD(+) + H2O = L-histidine + 2 NADH + 3 H(+)</text>
        <dbReference type="Rhea" id="RHEA:20641"/>
        <dbReference type="ChEBI" id="CHEBI:15377"/>
        <dbReference type="ChEBI" id="CHEBI:15378"/>
        <dbReference type="ChEBI" id="CHEBI:57540"/>
        <dbReference type="ChEBI" id="CHEBI:57595"/>
        <dbReference type="ChEBI" id="CHEBI:57699"/>
        <dbReference type="ChEBI" id="CHEBI:57945"/>
        <dbReference type="EC" id="1.1.1.23"/>
    </reaction>
</comment>
<feature type="binding site" evidence="11">
    <location>
        <position position="483"/>
    </location>
    <ligand>
        <name>substrate</name>
    </ligand>
</feature>
<dbReference type="HAMAP" id="MF_01024">
    <property type="entry name" value="HisD"/>
    <property type="match status" value="1"/>
</dbReference>
<dbReference type="PRINTS" id="PR00083">
    <property type="entry name" value="HOLDHDRGNASE"/>
</dbReference>
<evidence type="ECO:0000256" key="4">
    <source>
        <dbReference type="ARBA" id="ARBA00016531"/>
    </source>
</evidence>
<keyword evidence="11" id="KW-0028">Amino-acid biosynthesis</keyword>
<evidence type="ECO:0000256" key="12">
    <source>
        <dbReference type="RuleBase" id="RU004175"/>
    </source>
</evidence>
<feature type="binding site" evidence="11">
    <location>
        <position position="179"/>
    </location>
    <ligand>
        <name>NAD(+)</name>
        <dbReference type="ChEBI" id="CHEBI:57540"/>
    </ligand>
</feature>
<dbReference type="EC" id="1.1.1.23" evidence="3 11"/>
<dbReference type="InterPro" id="IPR001692">
    <property type="entry name" value="Histidinol_DH_CS"/>
</dbReference>
<dbReference type="GO" id="GO:0051287">
    <property type="term" value="F:NAD binding"/>
    <property type="evidence" value="ECO:0007669"/>
    <property type="project" value="InterPro"/>
</dbReference>
<sequence>MASTGIYFSRKSAWHGKRRICVSHNAAECETTGRSRDLALLPWGVMSEENYMRIIDLRGKKLTRAEMLEAMPRAEMGTNEATELVQPILDDVKARGAAALRDFAEKFDHIRPEHLRVPVEAMKAAVDELDPEVRAAIEESVRRCRAVSASQVPAPFHTDLAEGARVAERWIPVQRVGLYVPGGKAVYPSSVIMNVVPAQAAGVESLAIATPPSRSSSDGLPDKTILATCAILGVDEVYAVGGAQAIAMFAYGAKGSEPQDGEILCDPVDKITGPGNIFVATAKRMVSGIVGIDAVAGPTEIAIIADKGANPSWLAADLIGQAEHDELAGSVLITDSEDIADKVQESLKYRVPRTEHAERVNTSLRGRQSGIILTDGIEQSIDAANAYAAEHLEVQTADPDAVIAKIRNAGAIFRGPYSPVPLGDYMSGSNHVLPTSGTARFAAGLGVHTFMKPVEVIEYDEQGLKTLAARVNAFAVSEDLPAHGECVLSRFIDDPYNKATIKEQEEQAGLR</sequence>
<dbReference type="NCBIfam" id="TIGR00069">
    <property type="entry name" value="hisD"/>
    <property type="match status" value="1"/>
</dbReference>
<evidence type="ECO:0000256" key="2">
    <source>
        <dbReference type="ARBA" id="ARBA00010178"/>
    </source>
</evidence>
<dbReference type="Pfam" id="PF00815">
    <property type="entry name" value="Histidinol_dh"/>
    <property type="match status" value="1"/>
</dbReference>
<protein>
    <recommendedName>
        <fullName evidence="4 11">Histidinol dehydrogenase</fullName>
        <shortName evidence="11">HDH</shortName>
        <ecNumber evidence="3 11">1.1.1.23</ecNumber>
    </recommendedName>
</protein>
<feature type="binding site" evidence="11">
    <location>
        <position position="483"/>
    </location>
    <ligand>
        <name>Zn(2+)</name>
        <dbReference type="ChEBI" id="CHEBI:29105"/>
    </ligand>
</feature>
<feature type="binding site" evidence="11">
    <location>
        <position position="324"/>
    </location>
    <ligand>
        <name>substrate</name>
    </ligand>
</feature>
<dbReference type="AlphaFoldDB" id="A1A2H7"/>
<feature type="binding site" evidence="11">
    <location>
        <position position="424"/>
    </location>
    <ligand>
        <name>Zn(2+)</name>
        <dbReference type="ChEBI" id="CHEBI:29105"/>
    </ligand>
</feature>
<evidence type="ECO:0000256" key="3">
    <source>
        <dbReference type="ARBA" id="ARBA00012965"/>
    </source>
</evidence>
<dbReference type="PROSITE" id="PS00611">
    <property type="entry name" value="HISOL_DEHYDROGENASE"/>
    <property type="match status" value="1"/>
</dbReference>
<dbReference type="Gene3D" id="1.20.5.1300">
    <property type="match status" value="1"/>
</dbReference>
<dbReference type="KEGG" id="bad:BAD_1129"/>
<keyword evidence="5 11" id="KW-0479">Metal-binding</keyword>
<feature type="binding site" evidence="11">
    <location>
        <position position="478"/>
    </location>
    <ligand>
        <name>substrate</name>
    </ligand>
</feature>
<keyword evidence="8 11" id="KW-0520">NAD</keyword>
<evidence type="ECO:0000256" key="5">
    <source>
        <dbReference type="ARBA" id="ARBA00022723"/>
    </source>
</evidence>
<evidence type="ECO:0000256" key="11">
    <source>
        <dbReference type="HAMAP-Rule" id="MF_01024"/>
    </source>
</evidence>
<dbReference type="GO" id="GO:0004399">
    <property type="term" value="F:histidinol dehydrogenase activity"/>
    <property type="evidence" value="ECO:0007669"/>
    <property type="project" value="UniProtKB-UniRule"/>
</dbReference>
<keyword evidence="14" id="KW-1185">Reference proteome</keyword>
<feature type="binding site" evidence="11">
    <location>
        <position position="321"/>
    </location>
    <ligand>
        <name>substrate</name>
    </ligand>
</feature>
<dbReference type="GO" id="GO:0008270">
    <property type="term" value="F:zinc ion binding"/>
    <property type="evidence" value="ECO:0007669"/>
    <property type="project" value="UniProtKB-UniRule"/>
</dbReference>
<feature type="binding site" evidence="11">
    <location>
        <position position="276"/>
    </location>
    <ligand>
        <name>NAD(+)</name>
        <dbReference type="ChEBI" id="CHEBI:57540"/>
    </ligand>
</feature>
<gene>
    <name evidence="11 13" type="primary">hisD</name>
    <name evidence="13" type="ordered locus">BAD_1129</name>
</gene>
<dbReference type="STRING" id="367928.BAD_1129"/>
<dbReference type="GO" id="GO:0000105">
    <property type="term" value="P:L-histidine biosynthetic process"/>
    <property type="evidence" value="ECO:0007669"/>
    <property type="project" value="UniProtKB-UniRule"/>
</dbReference>
<dbReference type="EMBL" id="AP009256">
    <property type="protein sequence ID" value="BAF39910.1"/>
    <property type="molecule type" value="Genomic_DNA"/>
</dbReference>